<dbReference type="PANTHER" id="PTHR31885">
    <property type="entry name" value="GH04784P"/>
    <property type="match status" value="1"/>
</dbReference>
<dbReference type="InterPro" id="IPR012506">
    <property type="entry name" value="TMEM86B-like"/>
</dbReference>
<evidence type="ECO:0000256" key="3">
    <source>
        <dbReference type="ARBA" id="ARBA00022692"/>
    </source>
</evidence>
<reference evidence="7" key="1">
    <citation type="journal article" date="2022" name="bioRxiv">
        <title>Genomics of Preaxostyla Flagellates Illuminates Evolutionary Transitions and the Path Towards Mitochondrial Loss.</title>
        <authorList>
            <person name="Novak L.V.F."/>
            <person name="Treitli S.C."/>
            <person name="Pyrih J."/>
            <person name="Halakuc P."/>
            <person name="Pipaliya S.V."/>
            <person name="Vacek V."/>
            <person name="Brzon O."/>
            <person name="Soukal P."/>
            <person name="Eme L."/>
            <person name="Dacks J.B."/>
            <person name="Karnkowska A."/>
            <person name="Elias M."/>
            <person name="Hampl V."/>
        </authorList>
    </citation>
    <scope>NUCLEOTIDE SEQUENCE</scope>
    <source>
        <strain evidence="7">RCP-MX</strain>
    </source>
</reference>
<gene>
    <name evidence="7" type="ORF">PAPYR_6996</name>
</gene>
<feature type="transmembrane region" description="Helical" evidence="6">
    <location>
        <begin position="149"/>
        <end position="167"/>
    </location>
</feature>
<keyword evidence="4 6" id="KW-1133">Transmembrane helix</keyword>
<evidence type="ECO:0000256" key="1">
    <source>
        <dbReference type="ARBA" id="ARBA00004141"/>
    </source>
</evidence>
<keyword evidence="5 6" id="KW-0472">Membrane</keyword>
<proteinExistence type="inferred from homology"/>
<keyword evidence="3 6" id="KW-0812">Transmembrane</keyword>
<feature type="transmembrane region" description="Helical" evidence="6">
    <location>
        <begin position="212"/>
        <end position="229"/>
    </location>
</feature>
<dbReference type="EMBL" id="JAPMOS010000045">
    <property type="protein sequence ID" value="KAJ4457519.1"/>
    <property type="molecule type" value="Genomic_DNA"/>
</dbReference>
<organism evidence="7 8">
    <name type="scientific">Paratrimastix pyriformis</name>
    <dbReference type="NCBI Taxonomy" id="342808"/>
    <lineage>
        <taxon>Eukaryota</taxon>
        <taxon>Metamonada</taxon>
        <taxon>Preaxostyla</taxon>
        <taxon>Paratrimastigidae</taxon>
        <taxon>Paratrimastix</taxon>
    </lineage>
</organism>
<comment type="subcellular location">
    <subcellularLocation>
        <location evidence="1">Membrane</location>
        <topology evidence="1">Multi-pass membrane protein</topology>
    </subcellularLocation>
</comment>
<feature type="transmembrane region" description="Helical" evidence="6">
    <location>
        <begin position="69"/>
        <end position="87"/>
    </location>
</feature>
<evidence type="ECO:0000256" key="4">
    <source>
        <dbReference type="ARBA" id="ARBA00022989"/>
    </source>
</evidence>
<evidence type="ECO:0000256" key="5">
    <source>
        <dbReference type="ARBA" id="ARBA00023136"/>
    </source>
</evidence>
<feature type="transmembrane region" description="Helical" evidence="6">
    <location>
        <begin position="12"/>
        <end position="35"/>
    </location>
</feature>
<dbReference type="PANTHER" id="PTHR31885:SF6">
    <property type="entry name" value="GH04784P"/>
    <property type="match status" value="1"/>
</dbReference>
<evidence type="ECO:0000256" key="2">
    <source>
        <dbReference type="ARBA" id="ARBA00007375"/>
    </source>
</evidence>
<evidence type="ECO:0000313" key="7">
    <source>
        <dbReference type="EMBL" id="KAJ4457519.1"/>
    </source>
</evidence>
<evidence type="ECO:0000256" key="6">
    <source>
        <dbReference type="SAM" id="Phobius"/>
    </source>
</evidence>
<accession>A0ABQ8UJQ9</accession>
<keyword evidence="8" id="KW-1185">Reference proteome</keyword>
<feature type="transmembrane region" description="Helical" evidence="6">
    <location>
        <begin position="93"/>
        <end position="112"/>
    </location>
</feature>
<feature type="transmembrane region" description="Helical" evidence="6">
    <location>
        <begin position="124"/>
        <end position="143"/>
    </location>
</feature>
<dbReference type="Proteomes" id="UP001141327">
    <property type="component" value="Unassembled WGS sequence"/>
</dbReference>
<protein>
    <submittedName>
        <fullName evidence="7">YhhN family</fullName>
    </submittedName>
</protein>
<comment type="caution">
    <text evidence="7">The sequence shown here is derived from an EMBL/GenBank/DDBJ whole genome shotgun (WGS) entry which is preliminary data.</text>
</comment>
<sequence length="258" mass="28246">MQPHWKNPRVITAAALIVGALCAAVLTLVAHYLEWSVCHKIAKPMPLVVMIIVMFLFGRDSQCSKRRFFTIFVGLVFGAIGDEFLAFDGTAMFVAGLGSFTVGHLCYIAAYAHRPNGRKMLMRGIPIFCIAICYYAVIFQGLAKQSIPLQIACPLYIVIEGIVVLMVSSRPRGGCCAECHMVPTVGSILFMTSDALLAYGMFVMSFEPVERALVMFTYWMGQLGLLWGIKDHACNCAKGTALLDGDDDEIRAASVNRG</sequence>
<evidence type="ECO:0000313" key="8">
    <source>
        <dbReference type="Proteomes" id="UP001141327"/>
    </source>
</evidence>
<dbReference type="Pfam" id="PF07947">
    <property type="entry name" value="YhhN"/>
    <property type="match status" value="1"/>
</dbReference>
<feature type="transmembrane region" description="Helical" evidence="6">
    <location>
        <begin position="188"/>
        <end position="206"/>
    </location>
</feature>
<name>A0ABQ8UJQ9_9EUKA</name>
<comment type="similarity">
    <text evidence="2">Belongs to the TMEM86 family.</text>
</comment>